<dbReference type="SUPFAM" id="SSF54211">
    <property type="entry name" value="Ribosomal protein S5 domain 2-like"/>
    <property type="match status" value="1"/>
</dbReference>
<dbReference type="InterPro" id="IPR005517">
    <property type="entry name" value="Transl_elong_EFG/EF2_IV"/>
</dbReference>
<keyword evidence="4" id="KW-0648">Protein biosynthesis</keyword>
<keyword evidence="3 8" id="KW-0251">Elongation factor</keyword>
<dbReference type="InterPro" id="IPR009022">
    <property type="entry name" value="EFG_III"/>
</dbReference>
<dbReference type="GO" id="GO:0003924">
    <property type="term" value="F:GTPase activity"/>
    <property type="evidence" value="ECO:0007669"/>
    <property type="project" value="InterPro"/>
</dbReference>
<dbReference type="PANTHER" id="PTHR43261:SF6">
    <property type="entry name" value="ELONGATION FACTOR G-LIKE PROTEIN"/>
    <property type="match status" value="1"/>
</dbReference>
<evidence type="ECO:0000313" key="9">
    <source>
        <dbReference type="Proteomes" id="UP000009223"/>
    </source>
</evidence>
<feature type="domain" description="Tr-type G" evidence="7">
    <location>
        <begin position="6"/>
        <end position="279"/>
    </location>
</feature>
<dbReference type="SMART" id="SM00838">
    <property type="entry name" value="EFG_C"/>
    <property type="match status" value="1"/>
</dbReference>
<keyword evidence="2" id="KW-0547">Nucleotide-binding</keyword>
<name>F5YH55_TREPZ</name>
<dbReference type="GO" id="GO:0005525">
    <property type="term" value="F:GTP binding"/>
    <property type="evidence" value="ECO:0007669"/>
    <property type="project" value="UniProtKB-KW"/>
</dbReference>
<keyword evidence="9" id="KW-1185">Reference proteome</keyword>
<reference evidence="9" key="1">
    <citation type="submission" date="2009-12" db="EMBL/GenBank/DDBJ databases">
        <title>Complete sequence of Treponema primitia strain ZAS-2.</title>
        <authorList>
            <person name="Tetu S.G."/>
            <person name="Matson E."/>
            <person name="Ren Q."/>
            <person name="Seshadri R."/>
            <person name="Elbourne L."/>
            <person name="Hassan K.A."/>
            <person name="Durkin A."/>
            <person name="Radune D."/>
            <person name="Mohamoud Y."/>
            <person name="Shay R."/>
            <person name="Jin S."/>
            <person name="Zhang X."/>
            <person name="Lucey K."/>
            <person name="Ballor N.R."/>
            <person name="Ottesen E."/>
            <person name="Rosenthal R."/>
            <person name="Allen A."/>
            <person name="Leadbetter J.R."/>
            <person name="Paulsen I.T."/>
        </authorList>
    </citation>
    <scope>NUCLEOTIDE SEQUENCE [LARGE SCALE GENOMIC DNA]</scope>
    <source>
        <strain evidence="9">ATCC BAA-887 / DSM 12427 / ZAS-2</strain>
    </source>
</reference>
<dbReference type="Gene3D" id="3.30.70.240">
    <property type="match status" value="1"/>
</dbReference>
<dbReference type="OrthoDB" id="9804431at2"/>
<dbReference type="InterPro" id="IPR053905">
    <property type="entry name" value="EF-G-like_DII"/>
</dbReference>
<dbReference type="Pfam" id="PF00679">
    <property type="entry name" value="EFG_C"/>
    <property type="match status" value="1"/>
</dbReference>
<reference evidence="8 9" key="2">
    <citation type="journal article" date="2011" name="ISME J.">
        <title>RNA-seq reveals cooperative metabolic interactions between two termite-gut spirochete species in co-culture.</title>
        <authorList>
            <person name="Rosenthal A.Z."/>
            <person name="Matson E.G."/>
            <person name="Eldar A."/>
            <person name="Leadbetter J.R."/>
        </authorList>
    </citation>
    <scope>NUCLEOTIDE SEQUENCE [LARGE SCALE GENOMIC DNA]</scope>
    <source>
        <strain evidence="9">ATCC BAA-887 / DSM 12427 / ZAS-2</strain>
    </source>
</reference>
<dbReference type="InterPro" id="IPR009000">
    <property type="entry name" value="Transl_B-barrel_sf"/>
</dbReference>
<dbReference type="CDD" id="cd01434">
    <property type="entry name" value="EFG_mtEFG1_IV"/>
    <property type="match status" value="1"/>
</dbReference>
<dbReference type="Gene3D" id="2.40.30.10">
    <property type="entry name" value="Translation factors"/>
    <property type="match status" value="1"/>
</dbReference>
<protein>
    <recommendedName>
        <fullName evidence="1">Elongation factor G</fullName>
    </recommendedName>
</protein>
<dbReference type="InterPro" id="IPR035647">
    <property type="entry name" value="EFG_III/V"/>
</dbReference>
<dbReference type="InterPro" id="IPR014721">
    <property type="entry name" value="Ribsml_uS5_D2-typ_fold_subgr"/>
</dbReference>
<dbReference type="AlphaFoldDB" id="F5YH55"/>
<evidence type="ECO:0000256" key="3">
    <source>
        <dbReference type="ARBA" id="ARBA00022768"/>
    </source>
</evidence>
<proteinExistence type="predicted"/>
<dbReference type="InterPro" id="IPR027417">
    <property type="entry name" value="P-loop_NTPase"/>
</dbReference>
<keyword evidence="5" id="KW-0342">GTP-binding</keyword>
<dbReference type="eggNOG" id="COG0480">
    <property type="taxonomic scope" value="Bacteria"/>
</dbReference>
<dbReference type="InterPro" id="IPR047872">
    <property type="entry name" value="EFG_IV"/>
</dbReference>
<dbReference type="CDD" id="cd03713">
    <property type="entry name" value="EFG_mtEFG_C"/>
    <property type="match status" value="1"/>
</dbReference>
<dbReference type="PROSITE" id="PS51722">
    <property type="entry name" value="G_TR_2"/>
    <property type="match status" value="1"/>
</dbReference>
<dbReference type="Gene3D" id="3.30.230.10">
    <property type="match status" value="1"/>
</dbReference>
<dbReference type="GO" id="GO:0032790">
    <property type="term" value="P:ribosome disassembly"/>
    <property type="evidence" value="ECO:0007669"/>
    <property type="project" value="TreeGrafter"/>
</dbReference>
<comment type="function">
    <text evidence="6">Catalyzes the GTP-dependent ribosomal translocation step during translation elongation. During this step, the ribosome changes from the pre-translocational (PRE) to the post-translocational (POST) state as the newly formed A-site-bound peptidyl-tRNA and P-site-bound deacylated tRNA move to the P and E sites, respectively. Catalyzes the coordinated movement of the two tRNA molecules, the mRNA and conformational changes in the ribosome.</text>
</comment>
<dbReference type="HOGENOM" id="CLU_002794_4_1_12"/>
<dbReference type="SUPFAM" id="SSF54980">
    <property type="entry name" value="EF-G C-terminal domain-like"/>
    <property type="match status" value="2"/>
</dbReference>
<dbReference type="KEGG" id="tpi:TREPR_2447"/>
<dbReference type="InterPro" id="IPR035649">
    <property type="entry name" value="EFG_V"/>
</dbReference>
<dbReference type="FunFam" id="3.30.70.240:FF:000001">
    <property type="entry name" value="Elongation factor G"/>
    <property type="match status" value="1"/>
</dbReference>
<dbReference type="Gene3D" id="3.40.50.300">
    <property type="entry name" value="P-loop containing nucleotide triphosphate hydrolases"/>
    <property type="match status" value="1"/>
</dbReference>
<dbReference type="NCBIfam" id="NF009379">
    <property type="entry name" value="PRK12740.1-3"/>
    <property type="match status" value="1"/>
</dbReference>
<evidence type="ECO:0000256" key="5">
    <source>
        <dbReference type="ARBA" id="ARBA00023134"/>
    </source>
</evidence>
<dbReference type="PANTHER" id="PTHR43261">
    <property type="entry name" value="TRANSLATION ELONGATION FACTOR G-RELATED"/>
    <property type="match status" value="1"/>
</dbReference>
<evidence type="ECO:0000256" key="4">
    <source>
        <dbReference type="ARBA" id="ARBA00022917"/>
    </source>
</evidence>
<dbReference type="FunFam" id="3.30.230.10:FF:000003">
    <property type="entry name" value="Elongation factor G"/>
    <property type="match status" value="1"/>
</dbReference>
<dbReference type="SUPFAM" id="SSF50447">
    <property type="entry name" value="Translation proteins"/>
    <property type="match status" value="1"/>
</dbReference>
<dbReference type="Pfam" id="PF14492">
    <property type="entry name" value="EFG_III"/>
    <property type="match status" value="1"/>
</dbReference>
<dbReference type="InterPro" id="IPR041095">
    <property type="entry name" value="EFG_II"/>
</dbReference>
<accession>F5YH55</accession>
<dbReference type="GO" id="GO:0003746">
    <property type="term" value="F:translation elongation factor activity"/>
    <property type="evidence" value="ECO:0007669"/>
    <property type="project" value="UniProtKB-KW"/>
</dbReference>
<organism evidence="8 9">
    <name type="scientific">Treponema primitia (strain ATCC BAA-887 / DSM 12427 / ZAS-2)</name>
    <dbReference type="NCBI Taxonomy" id="545694"/>
    <lineage>
        <taxon>Bacteria</taxon>
        <taxon>Pseudomonadati</taxon>
        <taxon>Spirochaetota</taxon>
        <taxon>Spirochaetia</taxon>
        <taxon>Spirochaetales</taxon>
        <taxon>Treponemataceae</taxon>
        <taxon>Treponema</taxon>
    </lineage>
</organism>
<evidence type="ECO:0000259" key="7">
    <source>
        <dbReference type="PROSITE" id="PS51722"/>
    </source>
</evidence>
<dbReference type="NCBIfam" id="TIGR00231">
    <property type="entry name" value="small_GTP"/>
    <property type="match status" value="1"/>
</dbReference>
<dbReference type="CDD" id="cd16262">
    <property type="entry name" value="EFG_III"/>
    <property type="match status" value="1"/>
</dbReference>
<gene>
    <name evidence="8" type="ordered locus">TREPR_2447</name>
</gene>
<evidence type="ECO:0000256" key="1">
    <source>
        <dbReference type="ARBA" id="ARBA00017872"/>
    </source>
</evidence>
<dbReference type="CDD" id="cd04170">
    <property type="entry name" value="EF-G_bact"/>
    <property type="match status" value="1"/>
</dbReference>
<evidence type="ECO:0000256" key="2">
    <source>
        <dbReference type="ARBA" id="ARBA00022741"/>
    </source>
</evidence>
<evidence type="ECO:0000256" key="6">
    <source>
        <dbReference type="ARBA" id="ARBA00024731"/>
    </source>
</evidence>
<dbReference type="Proteomes" id="UP000009223">
    <property type="component" value="Chromosome"/>
</dbReference>
<dbReference type="RefSeq" id="WP_015707760.1">
    <property type="nucleotide sequence ID" value="NC_015578.1"/>
</dbReference>
<dbReference type="Pfam" id="PF03764">
    <property type="entry name" value="EFG_IV"/>
    <property type="match status" value="1"/>
</dbReference>
<dbReference type="NCBIfam" id="NF009891">
    <property type="entry name" value="PRK13351.1-1"/>
    <property type="match status" value="1"/>
</dbReference>
<dbReference type="Pfam" id="PF00009">
    <property type="entry name" value="GTP_EFTU"/>
    <property type="match status" value="1"/>
</dbReference>
<dbReference type="SMART" id="SM00889">
    <property type="entry name" value="EFG_IV"/>
    <property type="match status" value="1"/>
</dbReference>
<dbReference type="NCBIfam" id="NF009381">
    <property type="entry name" value="PRK12740.1-5"/>
    <property type="match status" value="1"/>
</dbReference>
<dbReference type="Gene3D" id="3.30.70.870">
    <property type="entry name" value="Elongation Factor G (Translational Gtpase), domain 3"/>
    <property type="match status" value="1"/>
</dbReference>
<evidence type="ECO:0000313" key="8">
    <source>
        <dbReference type="EMBL" id="AEF84355.1"/>
    </source>
</evidence>
<dbReference type="InterPro" id="IPR005225">
    <property type="entry name" value="Small_GTP-bd"/>
</dbReference>
<dbReference type="EMBL" id="CP001843">
    <property type="protein sequence ID" value="AEF84355.1"/>
    <property type="molecule type" value="Genomic_DNA"/>
</dbReference>
<dbReference type="InterPro" id="IPR000640">
    <property type="entry name" value="EFG_V-like"/>
</dbReference>
<dbReference type="InterPro" id="IPR000795">
    <property type="entry name" value="T_Tr_GTP-bd_dom"/>
</dbReference>
<dbReference type="Pfam" id="PF22042">
    <property type="entry name" value="EF-G_D2"/>
    <property type="match status" value="1"/>
</dbReference>
<dbReference type="InterPro" id="IPR020568">
    <property type="entry name" value="Ribosomal_Su5_D2-typ_SF"/>
</dbReference>
<dbReference type="STRING" id="545694.TREPR_2447"/>
<dbReference type="SUPFAM" id="SSF52540">
    <property type="entry name" value="P-loop containing nucleoside triphosphate hydrolases"/>
    <property type="match status" value="1"/>
</dbReference>
<sequence length="695" mass="75574">MSFTTDLVKNVSIAGHGGTGKTTLFERLLFAGGSISKPETVESGKTVGDSSPEEIERKISIHAALAHIERNSKKINIFDTPGSSDFTGDVILTFRSSEFALLTVDGRTGIQIETIKLWRNLEGRKKPRGIFVTKLDEERADFNKVLDDLKEKFKIDPIPLTIPMGAGPSFAGVIDVLHEKAYSIDSAGGLEKEGPIPAEFKAAVDAAREKLIEAAAEGDDTLMEHYIDKGSLEAEEIYKGLIEALAEHKTIPVFAGSAIKNSGLIPFLDFAAEIVPTPNTAKDIALDGEGNQKDVPIDPGKPLSALVIKTAYDQFSGKLSWVKIITGKLAAESDAQNVSENKKERIGKLYICQGKKLEEVKELYAGDVGIISKSATLRTNDTITAGDSSLRFLPLRLPEPVHSVAVNAAAKKDDDKLGEFLVRAAEEDKTFRYQFNGETKETVISGMGELQVNIILDKVKATQKIEVETHVPRIAYRETITKKAAAEYTHKKQTGGHGQYGKVLLEIAPLKRGENYQFINAIFGGSIPKNYIPGVEKGVLEGMAAGTMAGYPVVDVEVKVVDGKYHPVDSSELAFKLAARNAFREAMRQASPTLLEPVNNLTVFVEDKYLGDVMSDLSGKRGKILGQDSVGGGIEEIRAQVPMAELLRYSIDLRSITSGTGSFSVEFDHYAPISGRIAEDVIKASEAFRVKEEEE</sequence>